<dbReference type="PANTHER" id="PTHR45033">
    <property type="match status" value="1"/>
</dbReference>
<sequence>MSISESGKAWTVEGDTGFDCLVLNEQSIIPQPSENEVLVKFHAASLNYRDICIPQGKFPFGFKKGIVPGSDGAGEVVLVGSKVTRFQKGDKVVTLFNQGHLGGSLDPKLLATSLGGFVDGTLRQYGTFHENGLVTMPESLSWIEGAAIPAAGLSAWNALYGLKPLKCGDYVLTQGTGGVSLFALQFAKAAGAKVIATTSSTAKVEQLKALGADHIINYMEVENWGEEAKKLTPGAKGVDHVVEIGGPTTMTQSLKAIKIDGLISVVGWLGGDAEKEPGFLECINHLCTVRGLYVGSRLMFEEMNRAIDANSIKPVVDMKVFKLEYLKEAYQYMWEKKHVGKICVTME</sequence>
<dbReference type="InParanoid" id="A0A0C3GDS0"/>
<keyword evidence="3" id="KW-1185">Reference proteome</keyword>
<reference evidence="3" key="2">
    <citation type="submission" date="2015-01" db="EMBL/GenBank/DDBJ databases">
        <title>Evolutionary Origins and Diversification of the Mycorrhizal Mutualists.</title>
        <authorList>
            <consortium name="DOE Joint Genome Institute"/>
            <consortium name="Mycorrhizal Genomics Consortium"/>
            <person name="Kohler A."/>
            <person name="Kuo A."/>
            <person name="Nagy L.G."/>
            <person name="Floudas D."/>
            <person name="Copeland A."/>
            <person name="Barry K.W."/>
            <person name="Cichocki N."/>
            <person name="Veneault-Fourrey C."/>
            <person name="LaButti K."/>
            <person name="Lindquist E.A."/>
            <person name="Lipzen A."/>
            <person name="Lundell T."/>
            <person name="Morin E."/>
            <person name="Murat C."/>
            <person name="Riley R."/>
            <person name="Ohm R."/>
            <person name="Sun H."/>
            <person name="Tunlid A."/>
            <person name="Henrissat B."/>
            <person name="Grigoriev I.V."/>
            <person name="Hibbett D.S."/>
            <person name="Martin F."/>
        </authorList>
    </citation>
    <scope>NUCLEOTIDE SEQUENCE [LARGE SCALE GENOMIC DNA]</scope>
    <source>
        <strain evidence="3">Zn</strain>
    </source>
</reference>
<dbReference type="InterPro" id="IPR036291">
    <property type="entry name" value="NAD(P)-bd_dom_sf"/>
</dbReference>
<dbReference type="GO" id="GO:0016491">
    <property type="term" value="F:oxidoreductase activity"/>
    <property type="evidence" value="ECO:0007669"/>
    <property type="project" value="InterPro"/>
</dbReference>
<dbReference type="PANTHER" id="PTHR45033:SF2">
    <property type="entry name" value="ZINC-TYPE ALCOHOL DEHYDROGENASE-LIKE PROTEIN C1773.06C"/>
    <property type="match status" value="1"/>
</dbReference>
<dbReference type="CDD" id="cd08276">
    <property type="entry name" value="MDR7"/>
    <property type="match status" value="1"/>
</dbReference>
<dbReference type="InterPro" id="IPR013154">
    <property type="entry name" value="ADH-like_N"/>
</dbReference>
<dbReference type="Gene3D" id="3.40.50.720">
    <property type="entry name" value="NAD(P)-binding Rossmann-like Domain"/>
    <property type="match status" value="1"/>
</dbReference>
<dbReference type="InterPro" id="IPR020843">
    <property type="entry name" value="ER"/>
</dbReference>
<gene>
    <name evidence="2" type="ORF">OIDMADRAFT_45732</name>
</gene>
<dbReference type="AlphaFoldDB" id="A0A0C3GDS0"/>
<dbReference type="SMART" id="SM00829">
    <property type="entry name" value="PKS_ER"/>
    <property type="match status" value="1"/>
</dbReference>
<proteinExistence type="predicted"/>
<reference evidence="2 3" key="1">
    <citation type="submission" date="2014-04" db="EMBL/GenBank/DDBJ databases">
        <authorList>
            <consortium name="DOE Joint Genome Institute"/>
            <person name="Kuo A."/>
            <person name="Martino E."/>
            <person name="Perotto S."/>
            <person name="Kohler A."/>
            <person name="Nagy L.G."/>
            <person name="Floudas D."/>
            <person name="Copeland A."/>
            <person name="Barry K.W."/>
            <person name="Cichocki N."/>
            <person name="Veneault-Fourrey C."/>
            <person name="LaButti K."/>
            <person name="Lindquist E.A."/>
            <person name="Lipzen A."/>
            <person name="Lundell T."/>
            <person name="Morin E."/>
            <person name="Murat C."/>
            <person name="Sun H."/>
            <person name="Tunlid A."/>
            <person name="Henrissat B."/>
            <person name="Grigoriev I.V."/>
            <person name="Hibbett D.S."/>
            <person name="Martin F."/>
            <person name="Nordberg H.P."/>
            <person name="Cantor M.N."/>
            <person name="Hua S.X."/>
        </authorList>
    </citation>
    <scope>NUCLEOTIDE SEQUENCE [LARGE SCALE GENOMIC DNA]</scope>
    <source>
        <strain evidence="2 3">Zn</strain>
    </source>
</reference>
<dbReference type="STRING" id="913774.A0A0C3GDS0"/>
<evidence type="ECO:0000313" key="2">
    <source>
        <dbReference type="EMBL" id="KIM94305.1"/>
    </source>
</evidence>
<name>A0A0C3GDS0_OIDMZ</name>
<dbReference type="Gene3D" id="3.90.180.10">
    <property type="entry name" value="Medium-chain alcohol dehydrogenases, catalytic domain"/>
    <property type="match status" value="1"/>
</dbReference>
<dbReference type="InterPro" id="IPR052711">
    <property type="entry name" value="Zinc_ADH-like"/>
</dbReference>
<accession>A0A0C3GDS0</accession>
<dbReference type="Pfam" id="PF00107">
    <property type="entry name" value="ADH_zinc_N"/>
    <property type="match status" value="1"/>
</dbReference>
<dbReference type="HOGENOM" id="CLU_026673_3_4_1"/>
<organism evidence="2 3">
    <name type="scientific">Oidiodendron maius (strain Zn)</name>
    <dbReference type="NCBI Taxonomy" id="913774"/>
    <lineage>
        <taxon>Eukaryota</taxon>
        <taxon>Fungi</taxon>
        <taxon>Dikarya</taxon>
        <taxon>Ascomycota</taxon>
        <taxon>Pezizomycotina</taxon>
        <taxon>Leotiomycetes</taxon>
        <taxon>Leotiomycetes incertae sedis</taxon>
        <taxon>Myxotrichaceae</taxon>
        <taxon>Oidiodendron</taxon>
    </lineage>
</organism>
<dbReference type="Pfam" id="PF08240">
    <property type="entry name" value="ADH_N"/>
    <property type="match status" value="1"/>
</dbReference>
<dbReference type="EMBL" id="KN832890">
    <property type="protein sequence ID" value="KIM94305.1"/>
    <property type="molecule type" value="Genomic_DNA"/>
</dbReference>
<dbReference type="SUPFAM" id="SSF50129">
    <property type="entry name" value="GroES-like"/>
    <property type="match status" value="1"/>
</dbReference>
<dbReference type="InterPro" id="IPR013149">
    <property type="entry name" value="ADH-like_C"/>
</dbReference>
<dbReference type="OrthoDB" id="9930022at2759"/>
<dbReference type="InterPro" id="IPR011032">
    <property type="entry name" value="GroES-like_sf"/>
</dbReference>
<evidence type="ECO:0000313" key="3">
    <source>
        <dbReference type="Proteomes" id="UP000054321"/>
    </source>
</evidence>
<evidence type="ECO:0000259" key="1">
    <source>
        <dbReference type="SMART" id="SM00829"/>
    </source>
</evidence>
<dbReference type="SUPFAM" id="SSF51735">
    <property type="entry name" value="NAD(P)-binding Rossmann-fold domains"/>
    <property type="match status" value="1"/>
</dbReference>
<feature type="domain" description="Enoyl reductase (ER)" evidence="1">
    <location>
        <begin position="17"/>
        <end position="344"/>
    </location>
</feature>
<dbReference type="Proteomes" id="UP000054321">
    <property type="component" value="Unassembled WGS sequence"/>
</dbReference>
<protein>
    <recommendedName>
        <fullName evidence="1">Enoyl reductase (ER) domain-containing protein</fullName>
    </recommendedName>
</protein>